<reference evidence="1 2" key="1">
    <citation type="journal article" date="2017" name="Int. J. Parasitol.">
        <title>The genome of the protozoan parasite Cystoisospora suis and a reverse vaccinology approach to identify vaccine candidates.</title>
        <authorList>
            <person name="Palmieri N."/>
            <person name="Shrestha A."/>
            <person name="Ruttkowski B."/>
            <person name="Beck T."/>
            <person name="Vogl C."/>
            <person name="Tomley F."/>
            <person name="Blake D.P."/>
            <person name="Joachim A."/>
        </authorList>
    </citation>
    <scope>NUCLEOTIDE SEQUENCE [LARGE SCALE GENOMIC DNA]</scope>
    <source>
        <strain evidence="1 2">Wien I</strain>
    </source>
</reference>
<organism evidence="1 2">
    <name type="scientific">Cystoisospora suis</name>
    <dbReference type="NCBI Taxonomy" id="483139"/>
    <lineage>
        <taxon>Eukaryota</taxon>
        <taxon>Sar</taxon>
        <taxon>Alveolata</taxon>
        <taxon>Apicomplexa</taxon>
        <taxon>Conoidasida</taxon>
        <taxon>Coccidia</taxon>
        <taxon>Eucoccidiorida</taxon>
        <taxon>Eimeriorina</taxon>
        <taxon>Sarcocystidae</taxon>
        <taxon>Cystoisospora</taxon>
    </lineage>
</organism>
<accession>A0A2C6KBL5</accession>
<feature type="non-terminal residue" evidence="1">
    <location>
        <position position="51"/>
    </location>
</feature>
<comment type="caution">
    <text evidence="1">The sequence shown here is derived from an EMBL/GenBank/DDBJ whole genome shotgun (WGS) entry which is preliminary data.</text>
</comment>
<sequence>MFYLLSCLFHHEVNRLALSSSSLSSSLFLSFDSSSSARLASSSYLTQFAEG</sequence>
<protein>
    <submittedName>
        <fullName evidence="1">Uncharacterized protein</fullName>
    </submittedName>
</protein>
<dbReference type="VEuPathDB" id="ToxoDB:CSUI_007944"/>
<dbReference type="EMBL" id="MIGC01004306">
    <property type="protein sequence ID" value="PHJ18230.1"/>
    <property type="molecule type" value="Genomic_DNA"/>
</dbReference>
<dbReference type="AlphaFoldDB" id="A0A2C6KBL5"/>
<dbReference type="RefSeq" id="XP_067919939.1">
    <property type="nucleotide sequence ID" value="XM_068068085.1"/>
</dbReference>
<evidence type="ECO:0000313" key="2">
    <source>
        <dbReference type="Proteomes" id="UP000221165"/>
    </source>
</evidence>
<dbReference type="Proteomes" id="UP000221165">
    <property type="component" value="Unassembled WGS sequence"/>
</dbReference>
<dbReference type="GeneID" id="94431296"/>
<keyword evidence="2" id="KW-1185">Reference proteome</keyword>
<name>A0A2C6KBL5_9APIC</name>
<evidence type="ECO:0000313" key="1">
    <source>
        <dbReference type="EMBL" id="PHJ18230.1"/>
    </source>
</evidence>
<gene>
    <name evidence="1" type="ORF">CSUI_007944</name>
</gene>
<proteinExistence type="predicted"/>